<dbReference type="InterPro" id="IPR001680">
    <property type="entry name" value="WD40_rpt"/>
</dbReference>
<dbReference type="InterPro" id="IPR039724">
    <property type="entry name" value="WDR91"/>
</dbReference>
<feature type="region of interest" description="Disordered" evidence="8">
    <location>
        <begin position="220"/>
        <end position="360"/>
    </location>
</feature>
<dbReference type="PROSITE" id="PS50082">
    <property type="entry name" value="WD_REPEATS_2"/>
    <property type="match status" value="1"/>
</dbReference>
<feature type="compositionally biased region" description="Basic and acidic residues" evidence="8">
    <location>
        <begin position="283"/>
        <end position="294"/>
    </location>
</feature>
<evidence type="ECO:0000256" key="4">
    <source>
        <dbReference type="ARBA" id="ARBA00021116"/>
    </source>
</evidence>
<name>A0AAD9K490_9ANNE</name>
<feature type="repeat" description="WD" evidence="6">
    <location>
        <begin position="384"/>
        <end position="418"/>
    </location>
</feature>
<evidence type="ECO:0000313" key="10">
    <source>
        <dbReference type="EMBL" id="KAK2163813.1"/>
    </source>
</evidence>
<evidence type="ECO:0000256" key="8">
    <source>
        <dbReference type="SAM" id="MobiDB-lite"/>
    </source>
</evidence>
<comment type="subcellular location">
    <subcellularLocation>
        <location evidence="1">Early endosome membrane</location>
        <topology evidence="1">Peripheral membrane protein</topology>
    </subcellularLocation>
    <subcellularLocation>
        <location evidence="2">Late endosome membrane</location>
    </subcellularLocation>
</comment>
<feature type="compositionally biased region" description="Low complexity" evidence="8">
    <location>
        <begin position="231"/>
        <end position="252"/>
    </location>
</feature>
<keyword evidence="11" id="KW-1185">Reference proteome</keyword>
<dbReference type="SUPFAM" id="SSF50978">
    <property type="entry name" value="WD40 repeat-like"/>
    <property type="match status" value="1"/>
</dbReference>
<dbReference type="GO" id="GO:0031902">
    <property type="term" value="C:late endosome membrane"/>
    <property type="evidence" value="ECO:0007669"/>
    <property type="project" value="UniProtKB-SubCell"/>
</dbReference>
<dbReference type="Gene3D" id="2.130.10.10">
    <property type="entry name" value="YVTN repeat-like/Quinoprotein amine dehydrogenase"/>
    <property type="match status" value="1"/>
</dbReference>
<dbReference type="PANTHER" id="PTHR13083:SF3">
    <property type="entry name" value="WD REPEAT-CONTAINING PROTEIN 91"/>
    <property type="match status" value="1"/>
</dbReference>
<dbReference type="InterPro" id="IPR015943">
    <property type="entry name" value="WD40/YVTN_repeat-like_dom_sf"/>
</dbReference>
<dbReference type="GO" id="GO:0031901">
    <property type="term" value="C:early endosome membrane"/>
    <property type="evidence" value="ECO:0007669"/>
    <property type="project" value="UniProtKB-SubCell"/>
</dbReference>
<dbReference type="PANTHER" id="PTHR13083">
    <property type="entry name" value="WD REPEAT-CONTAINING PROTEIN 91"/>
    <property type="match status" value="1"/>
</dbReference>
<comment type="similarity">
    <text evidence="3">Belongs to the WD repeat WDR91 family.</text>
</comment>
<dbReference type="InterPro" id="IPR056327">
    <property type="entry name" value="ARMC9_CTLH-like_dom"/>
</dbReference>
<dbReference type="GO" id="GO:0051898">
    <property type="term" value="P:negative regulation of phosphatidylinositol 3-kinase/protein kinase B signal transduction"/>
    <property type="evidence" value="ECO:0007669"/>
    <property type="project" value="InterPro"/>
</dbReference>
<evidence type="ECO:0000313" key="11">
    <source>
        <dbReference type="Proteomes" id="UP001208570"/>
    </source>
</evidence>
<dbReference type="GO" id="GO:0141039">
    <property type="term" value="F:phosphatidylinositol 3-kinase inhibitor activity"/>
    <property type="evidence" value="ECO:0007669"/>
    <property type="project" value="InterPro"/>
</dbReference>
<feature type="compositionally biased region" description="Gly residues" evidence="8">
    <location>
        <begin position="319"/>
        <end position="341"/>
    </location>
</feature>
<dbReference type="AlphaFoldDB" id="A0AAD9K490"/>
<comment type="caution">
    <text evidence="10">The sequence shown here is derived from an EMBL/GenBank/DDBJ whole genome shotgun (WGS) entry which is preliminary data.</text>
</comment>
<reference evidence="10" key="1">
    <citation type="journal article" date="2023" name="Mol. Biol. Evol.">
        <title>Third-Generation Sequencing Reveals the Adaptive Role of the Epigenome in Three Deep-Sea Polychaetes.</title>
        <authorList>
            <person name="Perez M."/>
            <person name="Aroh O."/>
            <person name="Sun Y."/>
            <person name="Lan Y."/>
            <person name="Juniper S.K."/>
            <person name="Young C.R."/>
            <person name="Angers B."/>
            <person name="Qian P.Y."/>
        </authorList>
    </citation>
    <scope>NUCLEOTIDE SEQUENCE</scope>
    <source>
        <strain evidence="10">P08H-3</strain>
    </source>
</reference>
<gene>
    <name evidence="10" type="ORF">LSH36_74g14061</name>
</gene>
<evidence type="ECO:0000259" key="9">
    <source>
        <dbReference type="Pfam" id="PF23138"/>
    </source>
</evidence>
<dbReference type="Pfam" id="PF00400">
    <property type="entry name" value="WD40"/>
    <property type="match status" value="1"/>
</dbReference>
<feature type="coiled-coil region" evidence="7">
    <location>
        <begin position="133"/>
        <end position="167"/>
    </location>
</feature>
<dbReference type="EMBL" id="JAODUP010000074">
    <property type="protein sequence ID" value="KAK2163813.1"/>
    <property type="molecule type" value="Genomic_DNA"/>
</dbReference>
<dbReference type="Pfam" id="PF23138">
    <property type="entry name" value="CTLH_Armc9"/>
    <property type="match status" value="1"/>
</dbReference>
<sequence>MAVTAGKIDEIIREYLLYRGLISTSKQLESELKNEKEKKFRVDKIMDILHTHINNHDLTGLREYWHFLDQRLFSRLEQTYTPSIRKLETSLLKLYIVNAVQSNKPDKVMEFFERMTSELQGQAEWRDWFAFEFEEEARKISKLQEENTKYKNMLKELQDNKASVTEDSYLITTPVGPPPGPNSFELMDDFSVISQDPLSSHKPQTNQPRTQQLRSFIRNISSSPIMGRKTSSNSSNKQSSNNSAQGSANQKAGGSTGISRNSSGNNVTKMSGQTGSMAAQTGGRREDTKSKVKVVDGYSKMKTKPGFNISSPRSANTTSGGGHQHGGTGHQGGGHQRGGTGYADARGGQSNTPAGGDLEKSDMKEETLLADDEKPFILVNQDDYLEHKACITHCRFNNTGQKMATSDVDGVVKIWSLRPVPLTDATNLCRSSVLALDWTPNDRLLIGTKTGSVSLFDDKEKRILKEVMMDSSYPRVVSLTCSPTGTSFIFFCCRADPDFPEPMMPQTHVLVGWLCGI</sequence>
<dbReference type="Proteomes" id="UP001208570">
    <property type="component" value="Unassembled WGS sequence"/>
</dbReference>
<evidence type="ECO:0000256" key="1">
    <source>
        <dbReference type="ARBA" id="ARBA00004220"/>
    </source>
</evidence>
<feature type="domain" description="ARMC9 CTLH-like" evidence="9">
    <location>
        <begin position="53"/>
        <end position="137"/>
    </location>
</feature>
<organism evidence="10 11">
    <name type="scientific">Paralvinella palmiformis</name>
    <dbReference type="NCBI Taxonomy" id="53620"/>
    <lineage>
        <taxon>Eukaryota</taxon>
        <taxon>Metazoa</taxon>
        <taxon>Spiralia</taxon>
        <taxon>Lophotrochozoa</taxon>
        <taxon>Annelida</taxon>
        <taxon>Polychaeta</taxon>
        <taxon>Sedentaria</taxon>
        <taxon>Canalipalpata</taxon>
        <taxon>Terebellida</taxon>
        <taxon>Terebelliformia</taxon>
        <taxon>Alvinellidae</taxon>
        <taxon>Paralvinella</taxon>
    </lineage>
</organism>
<dbReference type="SMART" id="SM00320">
    <property type="entry name" value="WD40"/>
    <property type="match status" value="2"/>
</dbReference>
<evidence type="ECO:0000256" key="3">
    <source>
        <dbReference type="ARBA" id="ARBA00006128"/>
    </source>
</evidence>
<accession>A0AAD9K490</accession>
<keyword evidence="5" id="KW-0967">Endosome</keyword>
<proteinExistence type="inferred from homology"/>
<evidence type="ECO:0000256" key="7">
    <source>
        <dbReference type="SAM" id="Coils"/>
    </source>
</evidence>
<keyword evidence="7" id="KW-0175">Coiled coil</keyword>
<evidence type="ECO:0000256" key="5">
    <source>
        <dbReference type="ARBA" id="ARBA00022753"/>
    </source>
</evidence>
<dbReference type="GO" id="GO:0045022">
    <property type="term" value="P:early endosome to late endosome transport"/>
    <property type="evidence" value="ECO:0007669"/>
    <property type="project" value="InterPro"/>
</dbReference>
<protein>
    <recommendedName>
        <fullName evidence="4">WD repeat-containing protein 91</fullName>
    </recommendedName>
</protein>
<dbReference type="InterPro" id="IPR036322">
    <property type="entry name" value="WD40_repeat_dom_sf"/>
</dbReference>
<feature type="compositionally biased region" description="Polar residues" evidence="8">
    <location>
        <begin position="257"/>
        <end position="279"/>
    </location>
</feature>
<evidence type="ECO:0000256" key="2">
    <source>
        <dbReference type="ARBA" id="ARBA00004414"/>
    </source>
</evidence>
<keyword evidence="6" id="KW-0853">WD repeat</keyword>
<evidence type="ECO:0000256" key="6">
    <source>
        <dbReference type="PROSITE-ProRule" id="PRU00221"/>
    </source>
</evidence>
<dbReference type="PROSITE" id="PS50294">
    <property type="entry name" value="WD_REPEATS_REGION"/>
    <property type="match status" value="1"/>
</dbReference>